<feature type="compositionally biased region" description="Low complexity" evidence="4">
    <location>
        <begin position="275"/>
        <end position="287"/>
    </location>
</feature>
<evidence type="ECO:0000256" key="2">
    <source>
        <dbReference type="ARBA" id="ARBA00023002"/>
    </source>
</evidence>
<dbReference type="NCBIfam" id="NF002537">
    <property type="entry name" value="PRK02090.1"/>
    <property type="match status" value="1"/>
</dbReference>
<sequence>MSITPFLPSLSFPLQLPLSLDDLERINAYLRALSPQQILEWGILHLPNLYQTTAFGLTGLATIDMLVKLTTSPPPLIFIDTLYHFPETLELIAEVKQKYKSEVHVFKPDNCDNVQTFEARHGQRLWETADVMYDYLVKVEPARRAYAQLHVQSVITGRRASQGGDRSTLQPLEVDSTGLLKLNPFFAWSFDNVKAYIEENNVPRNKLLDQGYRSIGDWHSTSKSEEGELGERAGRWKGMQKTECGLHKDYFVMKRLMKERREKALREKDEAKGHGPAVGSSPVPAAPENVTMISSQS</sequence>
<dbReference type="Proteomes" id="UP001050691">
    <property type="component" value="Unassembled WGS sequence"/>
</dbReference>
<keyword evidence="7" id="KW-1185">Reference proteome</keyword>
<dbReference type="PANTHER" id="PTHR46509:SF1">
    <property type="entry name" value="PHOSPHOADENOSINE PHOSPHOSULFATE REDUCTASE"/>
    <property type="match status" value="1"/>
</dbReference>
<dbReference type="GO" id="GO:0004604">
    <property type="term" value="F:phosphoadenylyl-sulfate reductase (thioredoxin) activity"/>
    <property type="evidence" value="ECO:0007669"/>
    <property type="project" value="InterPro"/>
</dbReference>
<evidence type="ECO:0000259" key="5">
    <source>
        <dbReference type="Pfam" id="PF01507"/>
    </source>
</evidence>
<dbReference type="GO" id="GO:0005737">
    <property type="term" value="C:cytoplasm"/>
    <property type="evidence" value="ECO:0007669"/>
    <property type="project" value="TreeGrafter"/>
</dbReference>
<dbReference type="HAMAP" id="MF_00063">
    <property type="entry name" value="CysH"/>
    <property type="match status" value="1"/>
</dbReference>
<evidence type="ECO:0000256" key="3">
    <source>
        <dbReference type="ARBA" id="ARBA00024327"/>
    </source>
</evidence>
<dbReference type="InterPro" id="IPR011800">
    <property type="entry name" value="PAPS_reductase_CysH"/>
</dbReference>
<gene>
    <name evidence="6" type="ORF">Clacol_001434</name>
</gene>
<dbReference type="InterPro" id="IPR004511">
    <property type="entry name" value="PAPS/APS_Rdtase"/>
</dbReference>
<dbReference type="NCBIfam" id="TIGR00434">
    <property type="entry name" value="cysH"/>
    <property type="match status" value="1"/>
</dbReference>
<dbReference type="AlphaFoldDB" id="A0AAV5A1R7"/>
<dbReference type="SUPFAM" id="SSF52402">
    <property type="entry name" value="Adenine nucleotide alpha hydrolases-like"/>
    <property type="match status" value="1"/>
</dbReference>
<reference evidence="6" key="1">
    <citation type="submission" date="2021-10" db="EMBL/GenBank/DDBJ databases">
        <title>De novo Genome Assembly of Clathrus columnatus (Basidiomycota, Fungi) Using Illumina and Nanopore Sequence Data.</title>
        <authorList>
            <person name="Ogiso-Tanaka E."/>
            <person name="Itagaki H."/>
            <person name="Hosoya T."/>
            <person name="Hosaka K."/>
        </authorList>
    </citation>
    <scope>NUCLEOTIDE SEQUENCE</scope>
    <source>
        <strain evidence="6">MO-923</strain>
    </source>
</reference>
<proteinExistence type="inferred from homology"/>
<dbReference type="InterPro" id="IPR002500">
    <property type="entry name" value="PAPS_reduct_dom"/>
</dbReference>
<dbReference type="PANTHER" id="PTHR46509">
    <property type="entry name" value="PHOSPHOADENOSINE PHOSPHOSULFATE REDUCTASE"/>
    <property type="match status" value="1"/>
</dbReference>
<organism evidence="6 7">
    <name type="scientific">Clathrus columnatus</name>
    <dbReference type="NCBI Taxonomy" id="1419009"/>
    <lineage>
        <taxon>Eukaryota</taxon>
        <taxon>Fungi</taxon>
        <taxon>Dikarya</taxon>
        <taxon>Basidiomycota</taxon>
        <taxon>Agaricomycotina</taxon>
        <taxon>Agaricomycetes</taxon>
        <taxon>Phallomycetidae</taxon>
        <taxon>Phallales</taxon>
        <taxon>Clathraceae</taxon>
        <taxon>Clathrus</taxon>
    </lineage>
</organism>
<dbReference type="Gene3D" id="3.40.50.620">
    <property type="entry name" value="HUPs"/>
    <property type="match status" value="1"/>
</dbReference>
<dbReference type="NCBIfam" id="TIGR02057">
    <property type="entry name" value="PAPS_reductase"/>
    <property type="match status" value="1"/>
</dbReference>
<evidence type="ECO:0000313" key="7">
    <source>
        <dbReference type="Proteomes" id="UP001050691"/>
    </source>
</evidence>
<dbReference type="EMBL" id="BPWL01000002">
    <property type="protein sequence ID" value="GJJ07234.1"/>
    <property type="molecule type" value="Genomic_DNA"/>
</dbReference>
<comment type="caution">
    <text evidence="6">The sequence shown here is derived from an EMBL/GenBank/DDBJ whole genome shotgun (WGS) entry which is preliminary data.</text>
</comment>
<feature type="region of interest" description="Disordered" evidence="4">
    <location>
        <begin position="262"/>
        <end position="297"/>
    </location>
</feature>
<dbReference type="GO" id="GO:0019379">
    <property type="term" value="P:sulfate assimilation, phosphoadenylyl sulfate reduction by phosphoadenylyl-sulfate reductase (thioredoxin)"/>
    <property type="evidence" value="ECO:0007669"/>
    <property type="project" value="InterPro"/>
</dbReference>
<protein>
    <recommendedName>
        <fullName evidence="5">Phosphoadenosine phosphosulphate reductase domain-containing protein</fullName>
    </recommendedName>
</protein>
<dbReference type="Pfam" id="PF01507">
    <property type="entry name" value="PAPS_reduct"/>
    <property type="match status" value="1"/>
</dbReference>
<dbReference type="InterPro" id="IPR014729">
    <property type="entry name" value="Rossmann-like_a/b/a_fold"/>
</dbReference>
<accession>A0AAV5A1R7</accession>
<name>A0AAV5A1R7_9AGAM</name>
<feature type="domain" description="Phosphoadenosine phosphosulphate reductase" evidence="5">
    <location>
        <begin position="49"/>
        <end position="222"/>
    </location>
</feature>
<evidence type="ECO:0000256" key="4">
    <source>
        <dbReference type="SAM" id="MobiDB-lite"/>
    </source>
</evidence>
<evidence type="ECO:0000313" key="6">
    <source>
        <dbReference type="EMBL" id="GJJ07234.1"/>
    </source>
</evidence>
<keyword evidence="2" id="KW-0560">Oxidoreductase</keyword>
<evidence type="ECO:0000256" key="1">
    <source>
        <dbReference type="ARBA" id="ARBA00009732"/>
    </source>
</evidence>
<feature type="compositionally biased region" description="Basic and acidic residues" evidence="4">
    <location>
        <begin position="262"/>
        <end position="273"/>
    </location>
</feature>
<dbReference type="CDD" id="cd23945">
    <property type="entry name" value="PAPS_reductase"/>
    <property type="match status" value="1"/>
</dbReference>
<comment type="similarity">
    <text evidence="1">Belongs to the PAPS reductase family. CysH subfamily.</text>
</comment>
<comment type="pathway">
    <text evidence="3">Sulfur metabolism; hydrogen sulfide biosynthesis; sulfite from sulfate.</text>
</comment>